<dbReference type="OrthoDB" id="9775333at2"/>
<name>A0A1G7CZM5_9RHOB</name>
<dbReference type="Pfam" id="PF05936">
    <property type="entry name" value="T6SS_VasE"/>
    <property type="match status" value="1"/>
</dbReference>
<dbReference type="InterPro" id="IPR010263">
    <property type="entry name" value="T6SS_TssK"/>
</dbReference>
<dbReference type="PANTHER" id="PTHR35566">
    <property type="entry name" value="BLR3599 PROTEIN"/>
    <property type="match status" value="1"/>
</dbReference>
<reference evidence="2" key="1">
    <citation type="submission" date="2016-10" db="EMBL/GenBank/DDBJ databases">
        <authorList>
            <person name="Varghese N."/>
            <person name="Submissions S."/>
        </authorList>
    </citation>
    <scope>NUCLEOTIDE SEQUENCE [LARGE SCALE GENOMIC DNA]</scope>
    <source>
        <strain evidence="2">CGMCC 1.9108</strain>
    </source>
</reference>
<dbReference type="Proteomes" id="UP000199628">
    <property type="component" value="Unassembled WGS sequence"/>
</dbReference>
<dbReference type="AlphaFoldDB" id="A0A1G7CZM5"/>
<dbReference type="RefSeq" id="WP_093036476.1">
    <property type="nucleotide sequence ID" value="NZ_FMZV01000019.1"/>
</dbReference>
<organism evidence="1 2">
    <name type="scientific">Ruegeria marina</name>
    <dbReference type="NCBI Taxonomy" id="639004"/>
    <lineage>
        <taxon>Bacteria</taxon>
        <taxon>Pseudomonadati</taxon>
        <taxon>Pseudomonadota</taxon>
        <taxon>Alphaproteobacteria</taxon>
        <taxon>Rhodobacterales</taxon>
        <taxon>Roseobacteraceae</taxon>
        <taxon>Ruegeria</taxon>
    </lineage>
</organism>
<dbReference type="EMBL" id="FMZV01000019">
    <property type="protein sequence ID" value="SDE43915.1"/>
    <property type="molecule type" value="Genomic_DNA"/>
</dbReference>
<keyword evidence="2" id="KW-1185">Reference proteome</keyword>
<dbReference type="NCBIfam" id="TIGR03353">
    <property type="entry name" value="VI_chp_4"/>
    <property type="match status" value="1"/>
</dbReference>
<sequence length="444" mass="48256">MSNTNRVVWSEGLFLRTQHFQQQDRHSEWLVRAALGAMPRQSFGFTRLELDQAALEAGLISISSAQGVFPDGTVFSLPDSTADVTPVRVAAGMKPGLVSLAIPAERAGAAQIDPSHADPSGARYRGEIAEVRDVIRDGADPAEIETARLAPRLLRPDEDGKGYTVLPIARLEGLGADGGVALVPGFLPPALRLSAVAWYGDFLRELLTGLDRIAEAHASMVIGGAGASMENLLILELANAARPRVAHLLKQNDCHPSELYAELAGLAGRMSTYGASARRMAVLPDYDHADPQPAFDELANTLRSLVLSLRHVEPKTRALRVSRHSDNIWTVRIDNPEILNSSRIVLRIGGDMSEAMLRKIFVDQATVGAADEFDALWKSRLPGIALKPLHSQPREIPYDGERLCLELDRSSEHWAALRDAPGFVLGVAGKLDREPEIDCYAVTR</sequence>
<dbReference type="PANTHER" id="PTHR35566:SF1">
    <property type="entry name" value="TYPE VI SECRETION SYSTEM BASEPLATE COMPONENT TSSK1"/>
    <property type="match status" value="1"/>
</dbReference>
<dbReference type="STRING" id="639004.SAMN04488239_11953"/>
<accession>A0A1G7CZM5</accession>
<protein>
    <submittedName>
        <fullName evidence="1">Type VI secretion system protein ImpJ</fullName>
    </submittedName>
</protein>
<evidence type="ECO:0000313" key="1">
    <source>
        <dbReference type="EMBL" id="SDE43915.1"/>
    </source>
</evidence>
<gene>
    <name evidence="1" type="ORF">SAMN04488239_11953</name>
</gene>
<evidence type="ECO:0000313" key="2">
    <source>
        <dbReference type="Proteomes" id="UP000199628"/>
    </source>
</evidence>
<proteinExistence type="predicted"/>